<accession>A0A3R9PEN7</accession>
<evidence type="ECO:0000313" key="2">
    <source>
        <dbReference type="EMBL" id="RSN70068.1"/>
    </source>
</evidence>
<feature type="transmembrane region" description="Helical" evidence="1">
    <location>
        <begin position="72"/>
        <end position="95"/>
    </location>
</feature>
<reference evidence="2 3" key="1">
    <citation type="submission" date="2018-10" db="EMBL/GenBank/DDBJ databases">
        <title>Co-occurring genomic capacity for anaerobic methane metabolism and dissimilatory sulfite reduction discovered in the Korarchaeota.</title>
        <authorList>
            <person name="Mckay L.J."/>
            <person name="Dlakic M."/>
            <person name="Fields M.W."/>
            <person name="Delmont T.O."/>
            <person name="Eren A.M."/>
            <person name="Jay Z.J."/>
            <person name="Klingelsmith K.B."/>
            <person name="Rusch D.B."/>
            <person name="Inskeep W.P."/>
        </authorList>
    </citation>
    <scope>NUCLEOTIDE SEQUENCE [LARGE SCALE GENOMIC DNA]</scope>
    <source>
        <strain evidence="2 3">WS</strain>
    </source>
</reference>
<evidence type="ECO:0000313" key="3">
    <source>
        <dbReference type="Proteomes" id="UP000278149"/>
    </source>
</evidence>
<gene>
    <name evidence="2" type="ORF">D9Q81_01805</name>
</gene>
<dbReference type="RefSeq" id="WP_012310128.1">
    <property type="nucleotide sequence ID" value="NZ_RCOR01000014.1"/>
</dbReference>
<sequence>MKPKHKVYYFRLLASSLVGILNGLLRVDPTVGISAFIFTYFLVTPLSLRIWRDELKDVGLMEIYKEAVGASLLALIMIWSLTMSFTGQGVALAVVREKGSGIYPIETLDGRHLPPGNEEMMGYSVVLLNISDRIRGAELGACLNGTSSFKMGRYYLTVDDGISLRIELKLSDPGDREILRRIIGNFSIYRNGTMVFGGNRVRMGESINMPSNGSNLSLKFSGLNDIVLEIRSPIDVPEDSPLNSFIKLKRYDSQLCLFDSTKPKIGRRTISIQGYHIVILPGG</sequence>
<comment type="caution">
    <text evidence="2">The sequence shown here is derived from an EMBL/GenBank/DDBJ whole genome shotgun (WGS) entry which is preliminary data.</text>
</comment>
<evidence type="ECO:0000256" key="1">
    <source>
        <dbReference type="SAM" id="Phobius"/>
    </source>
</evidence>
<dbReference type="Proteomes" id="UP000278149">
    <property type="component" value="Unassembled WGS sequence"/>
</dbReference>
<keyword evidence="1" id="KW-0472">Membrane</keyword>
<organism evidence="2 3">
    <name type="scientific">Candidatus Korarchaeum cryptofilum</name>
    <dbReference type="NCBI Taxonomy" id="498846"/>
    <lineage>
        <taxon>Archaea</taxon>
        <taxon>Thermoproteota</taxon>
        <taxon>Candidatus Korarchaeia</taxon>
        <taxon>Candidatus Korarchaeales</taxon>
        <taxon>Candidatus Korarchaeaceae</taxon>
        <taxon>Candidatus Korarchaeum</taxon>
    </lineage>
</organism>
<protein>
    <submittedName>
        <fullName evidence="2">Uncharacterized protein</fullName>
    </submittedName>
</protein>
<feature type="transmembrane region" description="Helical" evidence="1">
    <location>
        <begin position="31"/>
        <end position="51"/>
    </location>
</feature>
<keyword evidence="1" id="KW-0812">Transmembrane</keyword>
<dbReference type="GeneID" id="6094762"/>
<feature type="transmembrane region" description="Helical" evidence="1">
    <location>
        <begin position="7"/>
        <end position="25"/>
    </location>
</feature>
<keyword evidence="1" id="KW-1133">Transmembrane helix</keyword>
<proteinExistence type="predicted"/>
<dbReference type="AlphaFoldDB" id="A0A3R9PEN7"/>
<dbReference type="EMBL" id="RCOR01000014">
    <property type="protein sequence ID" value="RSN70068.1"/>
    <property type="molecule type" value="Genomic_DNA"/>
</dbReference>
<name>A0A3R9PEN7_9CREN</name>